<evidence type="ECO:0000313" key="2">
    <source>
        <dbReference type="EMBL" id="MBD5782002.1"/>
    </source>
</evidence>
<dbReference type="PROSITE" id="PS51257">
    <property type="entry name" value="PROKAR_LIPOPROTEIN"/>
    <property type="match status" value="1"/>
</dbReference>
<evidence type="ECO:0000313" key="3">
    <source>
        <dbReference type="Proteomes" id="UP000622317"/>
    </source>
</evidence>
<dbReference type="EMBL" id="JACYFG010000051">
    <property type="protein sequence ID" value="MBD5782002.1"/>
    <property type="molecule type" value="Genomic_DNA"/>
</dbReference>
<dbReference type="RefSeq" id="WP_191619074.1">
    <property type="nucleotide sequence ID" value="NZ_JACYFG010000051.1"/>
</dbReference>
<dbReference type="AlphaFoldDB" id="A0A927FBL8"/>
<gene>
    <name evidence="2" type="ORF">IEN85_21060</name>
</gene>
<evidence type="ECO:0000256" key="1">
    <source>
        <dbReference type="SAM" id="SignalP"/>
    </source>
</evidence>
<dbReference type="Proteomes" id="UP000622317">
    <property type="component" value="Unassembled WGS sequence"/>
</dbReference>
<reference evidence="2" key="1">
    <citation type="submission" date="2020-09" db="EMBL/GenBank/DDBJ databases">
        <title>Pelagicoccus enzymogenes sp. nov. with an EPS production, isolated from marine sediment.</title>
        <authorList>
            <person name="Feng X."/>
        </authorList>
    </citation>
    <scope>NUCLEOTIDE SEQUENCE</scope>
    <source>
        <strain evidence="2">NFK12</strain>
    </source>
</reference>
<keyword evidence="3" id="KW-1185">Reference proteome</keyword>
<evidence type="ECO:0008006" key="4">
    <source>
        <dbReference type="Google" id="ProtNLM"/>
    </source>
</evidence>
<feature type="chain" id="PRO_5037611489" description="DUF4136 domain-containing protein" evidence="1">
    <location>
        <begin position="20"/>
        <end position="204"/>
    </location>
</feature>
<keyword evidence="1" id="KW-0732">Signal</keyword>
<organism evidence="2 3">
    <name type="scientific">Pelagicoccus enzymogenes</name>
    <dbReference type="NCBI Taxonomy" id="2773457"/>
    <lineage>
        <taxon>Bacteria</taxon>
        <taxon>Pseudomonadati</taxon>
        <taxon>Verrucomicrobiota</taxon>
        <taxon>Opitutia</taxon>
        <taxon>Puniceicoccales</taxon>
        <taxon>Pelagicoccaceae</taxon>
        <taxon>Pelagicoccus</taxon>
    </lineage>
</organism>
<accession>A0A927FBL8</accession>
<comment type="caution">
    <text evidence="2">The sequence shown here is derived from an EMBL/GenBank/DDBJ whole genome shotgun (WGS) entry which is preliminary data.</text>
</comment>
<protein>
    <recommendedName>
        <fullName evidence="4">DUF4136 domain-containing protein</fullName>
    </recommendedName>
</protein>
<proteinExistence type="predicted"/>
<feature type="signal peptide" evidence="1">
    <location>
        <begin position="1"/>
        <end position="19"/>
    </location>
</feature>
<name>A0A927FBL8_9BACT</name>
<sequence>MKKLPVCLLAASTFLIGCASVKNPGPSAFPSFSEPDVSQTLKLTVHVKKPQREDLDDIIPEETKTWIYNRAVYESERLAMLLRKCQLFEQVLTGEPNERKNGSLTLKALPRLHERTGFDDPMILIYLGVFPLWEKENHGVAFQVLETQDEFQFSWQEERVIGMVAPLISATNQNWSSKRANEAYWKELRAELYRFFKAYEKVPE</sequence>